<name>A0A0P1ADD1_PLAHL</name>
<evidence type="ECO:0000313" key="2">
    <source>
        <dbReference type="Proteomes" id="UP000054928"/>
    </source>
</evidence>
<accession>A0A0P1ADD1</accession>
<dbReference type="GeneID" id="36404129"/>
<reference evidence="2" key="1">
    <citation type="submission" date="2014-09" db="EMBL/GenBank/DDBJ databases">
        <authorList>
            <person name="Sharma Rahul"/>
            <person name="Thines Marco"/>
        </authorList>
    </citation>
    <scope>NUCLEOTIDE SEQUENCE [LARGE SCALE GENOMIC DNA]</scope>
</reference>
<dbReference type="Proteomes" id="UP000054928">
    <property type="component" value="Unassembled WGS sequence"/>
</dbReference>
<proteinExistence type="predicted"/>
<evidence type="ECO:0000313" key="1">
    <source>
        <dbReference type="EMBL" id="CEG39009.1"/>
    </source>
</evidence>
<dbReference type="EMBL" id="CCYD01000349">
    <property type="protein sequence ID" value="CEG39009.1"/>
    <property type="molecule type" value="Genomic_DNA"/>
</dbReference>
<organism evidence="1 2">
    <name type="scientific">Plasmopara halstedii</name>
    <name type="common">Downy mildew of sunflower</name>
    <dbReference type="NCBI Taxonomy" id="4781"/>
    <lineage>
        <taxon>Eukaryota</taxon>
        <taxon>Sar</taxon>
        <taxon>Stramenopiles</taxon>
        <taxon>Oomycota</taxon>
        <taxon>Peronosporomycetes</taxon>
        <taxon>Peronosporales</taxon>
        <taxon>Peronosporaceae</taxon>
        <taxon>Plasmopara</taxon>
    </lineage>
</organism>
<sequence length="112" mass="12035">MQAISSDCCQQQDSAVNSASQVEFGKNQAQINHGKIAALILAGGRDSSCASKTDIIPVLHLFHDTRYSAAQLETSPEVSNQISGLLQGLAGCELLKFVSLLEIELLTSLWFL</sequence>
<protein>
    <submittedName>
        <fullName evidence="1">Uncharacterized protein</fullName>
    </submittedName>
</protein>
<dbReference type="RefSeq" id="XP_024575378.1">
    <property type="nucleotide sequence ID" value="XM_024724509.1"/>
</dbReference>
<dbReference type="AlphaFoldDB" id="A0A0P1ADD1"/>
<keyword evidence="2" id="KW-1185">Reference proteome</keyword>